<dbReference type="CDD" id="cd14014">
    <property type="entry name" value="STKc_PknB_like"/>
    <property type="match status" value="1"/>
</dbReference>
<name>A0A316EXM3_9ACTN</name>
<dbReference type="SMART" id="SM00219">
    <property type="entry name" value="TyrKc"/>
    <property type="match status" value="1"/>
</dbReference>
<protein>
    <recommendedName>
        <fullName evidence="1">non-specific serine/threonine protein kinase</fullName>
        <ecNumber evidence="1">2.7.11.1</ecNumber>
    </recommendedName>
</protein>
<dbReference type="InterPro" id="IPR000719">
    <property type="entry name" value="Prot_kinase_dom"/>
</dbReference>
<evidence type="ECO:0000259" key="7">
    <source>
        <dbReference type="PROSITE" id="PS50011"/>
    </source>
</evidence>
<dbReference type="PROSITE" id="PS50011">
    <property type="entry name" value="PROTEIN_KINASE_DOM"/>
    <property type="match status" value="1"/>
</dbReference>
<accession>A0A316EXM3</accession>
<feature type="domain" description="Protein kinase" evidence="7">
    <location>
        <begin position="13"/>
        <end position="346"/>
    </location>
</feature>
<dbReference type="GO" id="GO:0004713">
    <property type="term" value="F:protein tyrosine kinase activity"/>
    <property type="evidence" value="ECO:0007669"/>
    <property type="project" value="InterPro"/>
</dbReference>
<evidence type="ECO:0000256" key="6">
    <source>
        <dbReference type="ARBA" id="ARBA00022840"/>
    </source>
</evidence>
<evidence type="ECO:0000313" key="8">
    <source>
        <dbReference type="EMBL" id="PWK35834.1"/>
    </source>
</evidence>
<comment type="caution">
    <text evidence="8">The sequence shown here is derived from an EMBL/GenBank/DDBJ whole genome shotgun (WGS) entry which is preliminary data.</text>
</comment>
<keyword evidence="4" id="KW-0547">Nucleotide-binding</keyword>
<dbReference type="Pfam" id="PF00069">
    <property type="entry name" value="Pkinase"/>
    <property type="match status" value="1"/>
</dbReference>
<dbReference type="PANTHER" id="PTHR43289:SF6">
    <property type="entry name" value="SERINE_THREONINE-PROTEIN KINASE NEKL-3"/>
    <property type="match status" value="1"/>
</dbReference>
<dbReference type="AlphaFoldDB" id="A0A316EXM3"/>
<dbReference type="InterPro" id="IPR011009">
    <property type="entry name" value="Kinase-like_dom_sf"/>
</dbReference>
<evidence type="ECO:0000256" key="4">
    <source>
        <dbReference type="ARBA" id="ARBA00022741"/>
    </source>
</evidence>
<dbReference type="SUPFAM" id="SSF56112">
    <property type="entry name" value="Protein kinase-like (PK-like)"/>
    <property type="match status" value="1"/>
</dbReference>
<dbReference type="SUPFAM" id="SSF48452">
    <property type="entry name" value="TPR-like"/>
    <property type="match status" value="1"/>
</dbReference>
<dbReference type="InterPro" id="IPR008266">
    <property type="entry name" value="Tyr_kinase_AS"/>
</dbReference>
<evidence type="ECO:0000256" key="1">
    <source>
        <dbReference type="ARBA" id="ARBA00012513"/>
    </source>
</evidence>
<keyword evidence="9" id="KW-1185">Reference proteome</keyword>
<organism evidence="8 9">
    <name type="scientific">Actinoplanes xinjiangensis</name>
    <dbReference type="NCBI Taxonomy" id="512350"/>
    <lineage>
        <taxon>Bacteria</taxon>
        <taxon>Bacillati</taxon>
        <taxon>Actinomycetota</taxon>
        <taxon>Actinomycetes</taxon>
        <taxon>Micromonosporales</taxon>
        <taxon>Micromonosporaceae</taxon>
        <taxon>Actinoplanes</taxon>
    </lineage>
</organism>
<dbReference type="EMBL" id="QGGR01000025">
    <property type="protein sequence ID" value="PWK35834.1"/>
    <property type="molecule type" value="Genomic_DNA"/>
</dbReference>
<dbReference type="InterPro" id="IPR020635">
    <property type="entry name" value="Tyr_kinase_cat_dom"/>
</dbReference>
<keyword evidence="6" id="KW-0067">ATP-binding</keyword>
<keyword evidence="2" id="KW-0723">Serine/threonine-protein kinase</keyword>
<evidence type="ECO:0000256" key="3">
    <source>
        <dbReference type="ARBA" id="ARBA00022679"/>
    </source>
</evidence>
<dbReference type="InterPro" id="IPR011990">
    <property type="entry name" value="TPR-like_helical_dom_sf"/>
</dbReference>
<dbReference type="Gene3D" id="3.30.200.20">
    <property type="entry name" value="Phosphorylase Kinase, domain 1"/>
    <property type="match status" value="1"/>
</dbReference>
<dbReference type="GO" id="GO:0005524">
    <property type="term" value="F:ATP binding"/>
    <property type="evidence" value="ECO:0007669"/>
    <property type="project" value="UniProtKB-KW"/>
</dbReference>
<dbReference type="PANTHER" id="PTHR43289">
    <property type="entry name" value="MITOGEN-ACTIVATED PROTEIN KINASE KINASE KINASE 20-RELATED"/>
    <property type="match status" value="1"/>
</dbReference>
<dbReference type="Gene3D" id="1.25.40.10">
    <property type="entry name" value="Tetratricopeptide repeat domain"/>
    <property type="match status" value="1"/>
</dbReference>
<dbReference type="PROSITE" id="PS00109">
    <property type="entry name" value="PROTEIN_KINASE_TYR"/>
    <property type="match status" value="1"/>
</dbReference>
<evidence type="ECO:0000256" key="2">
    <source>
        <dbReference type="ARBA" id="ARBA00022527"/>
    </source>
</evidence>
<sequence>MNGPARALVADRYELSKAPLVGGMGEIHRAYDTRLDRFVALKLINRDLLDDDVAEEFVRRFRREARLAARVTHPGIPMIHDVGRDGRREYIVAEWVEGSTIRELIDEVHPVPLPWVVFIATQVSAVLAHTHAASLIHRDLAPDNVILCPDGGVKVVDFGAAILYGGLSTRLTPPGLVIGRARYQAPERTLGISTPRTDLYALGHLIQDLLTGHEHIPDDLAIVAAELTSETPQHRPGSAAEVYDRLSARLEPLPRLVGFVNRSPAETILRYNELRRRPATAVPENAGTVGRPLSDSTPVDLRRVRSLAERYGRDGQHHRAVEVLEEAIAQTPGRDRPEHAELHRDLAMALVAAGDAARSAAACAVALDILQARLPEGHPAILHLRREQARAHADLGEGATAVSLYRRLVDEPCGRDGLPADDRYAIHEELAVQYAVLGDTARAVEVLDSLAGPASMPGDLAARVRLFPESTAGGR</sequence>
<dbReference type="EC" id="2.7.11.1" evidence="1"/>
<reference evidence="8 9" key="1">
    <citation type="submission" date="2018-05" db="EMBL/GenBank/DDBJ databases">
        <title>Genomic Encyclopedia of Archaeal and Bacterial Type Strains, Phase II (KMG-II): from individual species to whole genera.</title>
        <authorList>
            <person name="Goeker M."/>
        </authorList>
    </citation>
    <scope>NUCLEOTIDE SEQUENCE [LARGE SCALE GENOMIC DNA]</scope>
    <source>
        <strain evidence="8 9">DSM 45184</strain>
    </source>
</reference>
<keyword evidence="5 8" id="KW-0418">Kinase</keyword>
<dbReference type="GO" id="GO:0004674">
    <property type="term" value="F:protein serine/threonine kinase activity"/>
    <property type="evidence" value="ECO:0007669"/>
    <property type="project" value="UniProtKB-KW"/>
</dbReference>
<gene>
    <name evidence="8" type="ORF">BC793_12535</name>
</gene>
<evidence type="ECO:0000313" key="9">
    <source>
        <dbReference type="Proteomes" id="UP000245697"/>
    </source>
</evidence>
<dbReference type="Gene3D" id="1.10.510.10">
    <property type="entry name" value="Transferase(Phosphotransferase) domain 1"/>
    <property type="match status" value="1"/>
</dbReference>
<proteinExistence type="predicted"/>
<dbReference type="Proteomes" id="UP000245697">
    <property type="component" value="Unassembled WGS sequence"/>
</dbReference>
<evidence type="ECO:0000256" key="5">
    <source>
        <dbReference type="ARBA" id="ARBA00022777"/>
    </source>
</evidence>
<keyword evidence="3" id="KW-0808">Transferase</keyword>